<feature type="transmembrane region" description="Helical" evidence="1">
    <location>
        <begin position="420"/>
        <end position="443"/>
    </location>
</feature>
<keyword evidence="1" id="KW-1133">Transmembrane helix</keyword>
<gene>
    <name evidence="3" type="ORF">FACUT_8391</name>
</gene>
<comment type="caution">
    <text evidence="3">The sequence shown here is derived from an EMBL/GenBank/DDBJ whole genome shotgun (WGS) entry which is preliminary data.</text>
</comment>
<keyword evidence="1" id="KW-0472">Membrane</keyword>
<organism evidence="3 4">
    <name type="scientific">Fusarium acutatum</name>
    <dbReference type="NCBI Taxonomy" id="78861"/>
    <lineage>
        <taxon>Eukaryota</taxon>
        <taxon>Fungi</taxon>
        <taxon>Dikarya</taxon>
        <taxon>Ascomycota</taxon>
        <taxon>Pezizomycotina</taxon>
        <taxon>Sordariomycetes</taxon>
        <taxon>Hypocreomycetidae</taxon>
        <taxon>Hypocreales</taxon>
        <taxon>Nectriaceae</taxon>
        <taxon>Fusarium</taxon>
        <taxon>Fusarium fujikuroi species complex</taxon>
    </lineage>
</organism>
<dbReference type="EMBL" id="JAADJF010000236">
    <property type="protein sequence ID" value="KAF4432384.1"/>
    <property type="molecule type" value="Genomic_DNA"/>
</dbReference>
<keyword evidence="3" id="KW-0418">Kinase</keyword>
<proteinExistence type="predicted"/>
<keyword evidence="4" id="KW-1185">Reference proteome</keyword>
<evidence type="ECO:0000256" key="1">
    <source>
        <dbReference type="SAM" id="Phobius"/>
    </source>
</evidence>
<dbReference type="AlphaFoldDB" id="A0A8H4JKG8"/>
<dbReference type="InterPro" id="IPR058257">
    <property type="entry name" value="CorA-like_dom"/>
</dbReference>
<evidence type="ECO:0000313" key="3">
    <source>
        <dbReference type="EMBL" id="KAF4432384.1"/>
    </source>
</evidence>
<evidence type="ECO:0000313" key="4">
    <source>
        <dbReference type="Proteomes" id="UP000536711"/>
    </source>
</evidence>
<dbReference type="Pfam" id="PF26616">
    <property type="entry name" value="CorA-like"/>
    <property type="match status" value="1"/>
</dbReference>
<keyword evidence="3" id="KW-0808">Transferase</keyword>
<reference evidence="3 4" key="1">
    <citation type="submission" date="2020-01" db="EMBL/GenBank/DDBJ databases">
        <title>Identification and distribution of gene clusters putatively required for synthesis of sphingolipid metabolism inhibitors in phylogenetically diverse species of the filamentous fungus Fusarium.</title>
        <authorList>
            <person name="Kim H.-S."/>
            <person name="Busman M."/>
            <person name="Brown D.W."/>
            <person name="Divon H."/>
            <person name="Uhlig S."/>
            <person name="Proctor R.H."/>
        </authorList>
    </citation>
    <scope>NUCLEOTIDE SEQUENCE [LARGE SCALE GENOMIC DNA]</scope>
    <source>
        <strain evidence="3 4">NRRL 13308</strain>
    </source>
</reference>
<sequence length="459" mass="52284">MTGFEGRDTLDSPKHSISEISKLGRSGREHTVHYLLRSVEKSTGPMGEAIWNIRQMAVYHKYDFVTGRAFWLSIKSNSLMQERTKQAIIDDPALRPAAADDLCGSFSATLLTHLIHLEWCDEAWLECITDFEKKIRKKLTIAKAARLDQPTNFQESALRKALRKNSNLSARTATGSSTEDGLKNWPQQKQGFWKPLTSCFRTASQSRSSPPILPVASEKQRTAQIEASDGFAKQLYSLMVLGTFSFEEVQDLHHLGEQLEGFRLVIQVNRQTLRDISEHYQDVVTRRSFAAKMKKNSKRDLASFTRRVERIQKNLELRLTQVESLLAWLQEGKALFDGILQYRSVQVSHIFTESSHIQSEKMERIAHKTEQETISMHVVTCVTLAFLPGTFVAAFFQSGLIEINKASNDIDGSVIFHPGAFKLFTVICFPLMFITFTLWFIVFKLLARKARKQESQESV</sequence>
<dbReference type="GO" id="GO:0016301">
    <property type="term" value="F:kinase activity"/>
    <property type="evidence" value="ECO:0007669"/>
    <property type="project" value="UniProtKB-KW"/>
</dbReference>
<feature type="transmembrane region" description="Helical" evidence="1">
    <location>
        <begin position="374"/>
        <end position="400"/>
    </location>
</feature>
<dbReference type="Gene3D" id="1.20.58.340">
    <property type="entry name" value="Magnesium transport protein CorA, transmembrane region"/>
    <property type="match status" value="1"/>
</dbReference>
<dbReference type="OrthoDB" id="5396681at2759"/>
<name>A0A8H4JKG8_9HYPO</name>
<dbReference type="Proteomes" id="UP000536711">
    <property type="component" value="Unassembled WGS sequence"/>
</dbReference>
<keyword evidence="1" id="KW-0812">Transmembrane</keyword>
<evidence type="ECO:0000259" key="2">
    <source>
        <dbReference type="Pfam" id="PF26616"/>
    </source>
</evidence>
<accession>A0A8H4JKG8</accession>
<feature type="domain" description="CorA-like transporter" evidence="2">
    <location>
        <begin position="1"/>
        <end position="140"/>
    </location>
</feature>
<protein>
    <submittedName>
        <fullName evidence="3">Serine threonine kinase</fullName>
    </submittedName>
</protein>